<dbReference type="AlphaFoldDB" id="Q72ZU6"/>
<accession>Q72ZU6</accession>
<gene>
    <name evidence="1" type="ordered locus">BCE_4571</name>
</gene>
<proteinExistence type="predicted"/>
<dbReference type="HOGENOM" id="CLU_3304165_0_0_9"/>
<name>Q72ZU6_BACC1</name>
<dbReference type="Proteomes" id="UP000002527">
    <property type="component" value="Chromosome"/>
</dbReference>
<reference evidence="1 2" key="1">
    <citation type="journal article" date="2004" name="Nucleic Acids Res.">
        <title>The genome sequence of Bacillus cereus ATCC 10987 reveals metabolic adaptations and a large plasmid related to Bacillus anthracis pXO1.</title>
        <authorList>
            <person name="Rasko D.A."/>
            <person name="Ravel J."/>
            <person name="Okstad O.A."/>
            <person name="Helgason E."/>
            <person name="Cer R.Z."/>
            <person name="Jiang L."/>
            <person name="Shores K.A."/>
            <person name="Fouts D.E."/>
            <person name="Tourasse N.J."/>
            <person name="Angiuoli S.V."/>
            <person name="Kolonay J."/>
            <person name="Nelson W.C."/>
            <person name="Kolsto A.-B."/>
            <person name="Fraser C.M."/>
            <person name="Read T.D."/>
        </authorList>
    </citation>
    <scope>NUCLEOTIDE SEQUENCE [LARGE SCALE GENOMIC DNA]</scope>
    <source>
        <strain evidence="2">ATCC 10987 / NRS 248</strain>
    </source>
</reference>
<dbReference type="EMBL" id="AE017194">
    <property type="protein sequence ID" value="AAS43472.1"/>
    <property type="molecule type" value="Genomic_DNA"/>
</dbReference>
<sequence length="39" mass="4710">MEPLRLENKHLKTKTTIKELYSILDFIISYNEQNVLEMI</sequence>
<organism evidence="1 2">
    <name type="scientific">Bacillus cereus (strain ATCC 10987 / NRS 248)</name>
    <dbReference type="NCBI Taxonomy" id="222523"/>
    <lineage>
        <taxon>Bacteria</taxon>
        <taxon>Bacillati</taxon>
        <taxon>Bacillota</taxon>
        <taxon>Bacilli</taxon>
        <taxon>Bacillales</taxon>
        <taxon>Bacillaceae</taxon>
        <taxon>Bacillus</taxon>
        <taxon>Bacillus cereus group</taxon>
    </lineage>
</organism>
<evidence type="ECO:0000313" key="2">
    <source>
        <dbReference type="Proteomes" id="UP000002527"/>
    </source>
</evidence>
<protein>
    <submittedName>
        <fullName evidence="1">Uncharacterized protein</fullName>
    </submittedName>
</protein>
<evidence type="ECO:0000313" key="1">
    <source>
        <dbReference type="EMBL" id="AAS43472.1"/>
    </source>
</evidence>
<dbReference type="KEGG" id="bca:BCE_4571"/>